<comment type="caution">
    <text evidence="3">The sequence shown here is derived from an EMBL/GenBank/DDBJ whole genome shotgun (WGS) entry which is preliminary data.</text>
</comment>
<feature type="domain" description="WRKY19-like zinc finger" evidence="2">
    <location>
        <begin position="200"/>
        <end position="224"/>
    </location>
</feature>
<evidence type="ECO:0000313" key="3">
    <source>
        <dbReference type="EMBL" id="KAJ0399159.1"/>
    </source>
</evidence>
<evidence type="ECO:0000313" key="4">
    <source>
        <dbReference type="Proteomes" id="UP001209570"/>
    </source>
</evidence>
<name>A0AAD5M991_PYTIN</name>
<protein>
    <recommendedName>
        <fullName evidence="2">WRKY19-like zinc finger domain-containing protein</fullName>
    </recommendedName>
</protein>
<dbReference type="EMBL" id="JAKCXM010000192">
    <property type="protein sequence ID" value="KAJ0399159.1"/>
    <property type="molecule type" value="Genomic_DNA"/>
</dbReference>
<feature type="region of interest" description="Disordered" evidence="1">
    <location>
        <begin position="126"/>
        <end position="175"/>
    </location>
</feature>
<feature type="domain" description="WRKY19-like zinc finger" evidence="2">
    <location>
        <begin position="177"/>
        <end position="199"/>
    </location>
</feature>
<feature type="region of interest" description="Disordered" evidence="1">
    <location>
        <begin position="87"/>
        <end position="107"/>
    </location>
</feature>
<keyword evidence="4" id="KW-1185">Reference proteome</keyword>
<dbReference type="PANTHER" id="PTHR31827">
    <property type="entry name" value="EMB|CAB89363.1"/>
    <property type="match status" value="1"/>
</dbReference>
<dbReference type="Pfam" id="PF24906">
    <property type="entry name" value="Zf_WRKY19"/>
    <property type="match status" value="2"/>
</dbReference>
<feature type="compositionally biased region" description="Polar residues" evidence="1">
    <location>
        <begin position="334"/>
        <end position="346"/>
    </location>
</feature>
<dbReference type="Proteomes" id="UP001209570">
    <property type="component" value="Unassembled WGS sequence"/>
</dbReference>
<feature type="compositionally biased region" description="Polar residues" evidence="1">
    <location>
        <begin position="266"/>
        <end position="275"/>
    </location>
</feature>
<dbReference type="InterPro" id="IPR056866">
    <property type="entry name" value="Znf_WRKY19"/>
</dbReference>
<evidence type="ECO:0000259" key="2">
    <source>
        <dbReference type="Pfam" id="PF24906"/>
    </source>
</evidence>
<sequence length="356" mass="38063">MELPRQNPSAFAMHSAPFPEPMELDATAPATPPSLLLRHRLFPRAMAWNIQQAAAQADDALQYQHQQRYAPSAADSREQLFRTIGKWIGEQPPPPPPPPSSSVAPQPPSAVALEAAFHVMKHMSHGGFSEGVAPPPTATTPRSALLSKKRQRSDAPGPHHAPLSHCASSHRPGSGPKRCSVVDCGKIAVSKGLCRGHGGGRRCTFPGCTKCAQSRSPFCWAHGGGKRCEAPNCRRSRKTKRFCVDHIDMELTVPLPGESEPHAAASSDTESVASTATVNSTASLSPGGSNHAVLRHLPSLAAALKRPFPTTGQMVPTELPRVVTLPQSRERLWPSTSSNGPPSMQPMQVPAMAWSH</sequence>
<gene>
    <name evidence="3" type="ORF">P43SY_007308</name>
</gene>
<proteinExistence type="predicted"/>
<dbReference type="AlphaFoldDB" id="A0AAD5M991"/>
<feature type="region of interest" description="Disordered" evidence="1">
    <location>
        <begin position="254"/>
        <end position="275"/>
    </location>
</feature>
<feature type="compositionally biased region" description="Pro residues" evidence="1">
    <location>
        <begin position="91"/>
        <end position="107"/>
    </location>
</feature>
<dbReference type="PANTHER" id="PTHR31827:SF1">
    <property type="entry name" value="EMB|CAB89363.1"/>
    <property type="match status" value="1"/>
</dbReference>
<organism evidence="3 4">
    <name type="scientific">Pythium insidiosum</name>
    <name type="common">Pythiosis disease agent</name>
    <dbReference type="NCBI Taxonomy" id="114742"/>
    <lineage>
        <taxon>Eukaryota</taxon>
        <taxon>Sar</taxon>
        <taxon>Stramenopiles</taxon>
        <taxon>Oomycota</taxon>
        <taxon>Peronosporomycetes</taxon>
        <taxon>Pythiales</taxon>
        <taxon>Pythiaceae</taxon>
        <taxon>Pythium</taxon>
    </lineage>
</organism>
<reference evidence="3" key="1">
    <citation type="submission" date="2021-12" db="EMBL/GenBank/DDBJ databases">
        <title>Prjna785345.</title>
        <authorList>
            <person name="Rujirawat T."/>
            <person name="Krajaejun T."/>
        </authorList>
    </citation>
    <scope>NUCLEOTIDE SEQUENCE</scope>
    <source>
        <strain evidence="3">Pi057C3</strain>
    </source>
</reference>
<feature type="region of interest" description="Disordered" evidence="1">
    <location>
        <begin position="331"/>
        <end position="356"/>
    </location>
</feature>
<evidence type="ECO:0000256" key="1">
    <source>
        <dbReference type="SAM" id="MobiDB-lite"/>
    </source>
</evidence>
<accession>A0AAD5M991</accession>